<sequence>MKQDLQRIFLAMMLPLFLIFILYIIKVLEVGMDWDFSRLGVYPRETRGVFGIFAHPLIHSNFAHLFANTIPLFFLSWCLFYFYRGIAPYIFFIIWIGCGAFTFLIGKPGWHIGASGIIYGLAFFLFFSGLLRKYIPLIAISLLVTFLYGGLVWQMFPYFTPANTSWEGHLSGAIMGTLCAMAFMKYGPQKPEPFENEEEEDDEVTDESPESNPQTHQPNDQNENEVNASATSPTAT</sequence>
<feature type="transmembrane region" description="Helical" evidence="6">
    <location>
        <begin position="62"/>
        <end position="82"/>
    </location>
</feature>
<evidence type="ECO:0000256" key="4">
    <source>
        <dbReference type="ARBA" id="ARBA00023136"/>
    </source>
</evidence>
<feature type="compositionally biased region" description="Acidic residues" evidence="5">
    <location>
        <begin position="194"/>
        <end position="209"/>
    </location>
</feature>
<evidence type="ECO:0000256" key="5">
    <source>
        <dbReference type="SAM" id="MobiDB-lite"/>
    </source>
</evidence>
<protein>
    <submittedName>
        <fullName evidence="8">Rhomboid family intramembrane serine protease</fullName>
    </submittedName>
</protein>
<dbReference type="RefSeq" id="WP_262433145.1">
    <property type="nucleotide sequence ID" value="NZ_JACRTF010000001.1"/>
</dbReference>
<dbReference type="GO" id="GO:0004252">
    <property type="term" value="F:serine-type endopeptidase activity"/>
    <property type="evidence" value="ECO:0007669"/>
    <property type="project" value="InterPro"/>
</dbReference>
<feature type="transmembrane region" description="Helical" evidence="6">
    <location>
        <begin position="89"/>
        <end position="106"/>
    </location>
</feature>
<proteinExistence type="predicted"/>
<comment type="subcellular location">
    <subcellularLocation>
        <location evidence="1">Membrane</location>
        <topology evidence="1">Multi-pass membrane protein</topology>
    </subcellularLocation>
</comment>
<dbReference type="SUPFAM" id="SSF144091">
    <property type="entry name" value="Rhomboid-like"/>
    <property type="match status" value="1"/>
</dbReference>
<keyword evidence="8" id="KW-0645">Protease</keyword>
<comment type="caution">
    <text evidence="8">The sequence shown here is derived from an EMBL/GenBank/DDBJ whole genome shotgun (WGS) entry which is preliminary data.</text>
</comment>
<feature type="transmembrane region" description="Helical" evidence="6">
    <location>
        <begin position="7"/>
        <end position="25"/>
    </location>
</feature>
<dbReference type="InterPro" id="IPR022764">
    <property type="entry name" value="Peptidase_S54_rhomboid_dom"/>
</dbReference>
<evidence type="ECO:0000256" key="1">
    <source>
        <dbReference type="ARBA" id="ARBA00004141"/>
    </source>
</evidence>
<evidence type="ECO:0000313" key="9">
    <source>
        <dbReference type="Proteomes" id="UP000651085"/>
    </source>
</evidence>
<feature type="compositionally biased region" description="Polar residues" evidence="5">
    <location>
        <begin position="211"/>
        <end position="236"/>
    </location>
</feature>
<name>A0A926IPQ3_9BACT</name>
<dbReference type="InterPro" id="IPR035952">
    <property type="entry name" value="Rhomboid-like_sf"/>
</dbReference>
<dbReference type="Proteomes" id="UP000651085">
    <property type="component" value="Unassembled WGS sequence"/>
</dbReference>
<keyword evidence="3 6" id="KW-1133">Transmembrane helix</keyword>
<evidence type="ECO:0000313" key="8">
    <source>
        <dbReference type="EMBL" id="MBC8591928.1"/>
    </source>
</evidence>
<keyword evidence="8" id="KW-0378">Hydrolase</keyword>
<dbReference type="Gene3D" id="1.20.1540.10">
    <property type="entry name" value="Rhomboid-like"/>
    <property type="match status" value="1"/>
</dbReference>
<dbReference type="PANTHER" id="PTHR43731:SF9">
    <property type="entry name" value="SLR1461 PROTEIN"/>
    <property type="match status" value="1"/>
</dbReference>
<keyword evidence="4 6" id="KW-0472">Membrane</keyword>
<evidence type="ECO:0000259" key="7">
    <source>
        <dbReference type="Pfam" id="PF01694"/>
    </source>
</evidence>
<evidence type="ECO:0000256" key="3">
    <source>
        <dbReference type="ARBA" id="ARBA00022989"/>
    </source>
</evidence>
<feature type="transmembrane region" description="Helical" evidence="6">
    <location>
        <begin position="137"/>
        <end position="156"/>
    </location>
</feature>
<accession>A0A926IPQ3</accession>
<dbReference type="GO" id="GO:0016020">
    <property type="term" value="C:membrane"/>
    <property type="evidence" value="ECO:0007669"/>
    <property type="project" value="UniProtKB-SubCell"/>
</dbReference>
<evidence type="ECO:0000256" key="6">
    <source>
        <dbReference type="SAM" id="Phobius"/>
    </source>
</evidence>
<reference evidence="8" key="1">
    <citation type="submission" date="2020-08" db="EMBL/GenBank/DDBJ databases">
        <title>Genome public.</title>
        <authorList>
            <person name="Liu C."/>
            <person name="Sun Q."/>
        </authorList>
    </citation>
    <scope>NUCLEOTIDE SEQUENCE</scope>
    <source>
        <strain evidence="8">N12</strain>
    </source>
</reference>
<organism evidence="8 9">
    <name type="scientific">Jilunia laotingensis</name>
    <dbReference type="NCBI Taxonomy" id="2763675"/>
    <lineage>
        <taxon>Bacteria</taxon>
        <taxon>Pseudomonadati</taxon>
        <taxon>Bacteroidota</taxon>
        <taxon>Bacteroidia</taxon>
        <taxon>Bacteroidales</taxon>
        <taxon>Bacteroidaceae</taxon>
        <taxon>Jilunia</taxon>
    </lineage>
</organism>
<feature type="transmembrane region" description="Helical" evidence="6">
    <location>
        <begin position="112"/>
        <end position="130"/>
    </location>
</feature>
<dbReference type="PANTHER" id="PTHR43731">
    <property type="entry name" value="RHOMBOID PROTEASE"/>
    <property type="match status" value="1"/>
</dbReference>
<evidence type="ECO:0000256" key="2">
    <source>
        <dbReference type="ARBA" id="ARBA00022692"/>
    </source>
</evidence>
<dbReference type="InterPro" id="IPR050925">
    <property type="entry name" value="Rhomboid_protease_S54"/>
</dbReference>
<dbReference type="AlphaFoldDB" id="A0A926IPQ3"/>
<gene>
    <name evidence="8" type="ORF">H8744_01460</name>
</gene>
<dbReference type="EMBL" id="JACRTF010000001">
    <property type="protein sequence ID" value="MBC8591928.1"/>
    <property type="molecule type" value="Genomic_DNA"/>
</dbReference>
<keyword evidence="9" id="KW-1185">Reference proteome</keyword>
<dbReference type="GO" id="GO:0006508">
    <property type="term" value="P:proteolysis"/>
    <property type="evidence" value="ECO:0007669"/>
    <property type="project" value="UniProtKB-KW"/>
</dbReference>
<dbReference type="Pfam" id="PF01694">
    <property type="entry name" value="Rhomboid"/>
    <property type="match status" value="1"/>
</dbReference>
<keyword evidence="2 6" id="KW-0812">Transmembrane</keyword>
<feature type="domain" description="Peptidase S54 rhomboid" evidence="7">
    <location>
        <begin position="49"/>
        <end position="184"/>
    </location>
</feature>
<feature type="region of interest" description="Disordered" evidence="5">
    <location>
        <begin position="189"/>
        <end position="236"/>
    </location>
</feature>